<dbReference type="InterPro" id="IPR024194">
    <property type="entry name" value="Ac/AlaTfrase_AlgI/DltB"/>
</dbReference>
<dbReference type="EMBL" id="JBHSED010000040">
    <property type="protein sequence ID" value="MFC4305698.1"/>
    <property type="molecule type" value="Genomic_DNA"/>
</dbReference>
<evidence type="ECO:0000256" key="1">
    <source>
        <dbReference type="ARBA" id="ARBA00004651"/>
    </source>
</evidence>
<evidence type="ECO:0000256" key="8">
    <source>
        <dbReference type="SAM" id="Phobius"/>
    </source>
</evidence>
<gene>
    <name evidence="9" type="ORF">ACFO1S_19900</name>
</gene>
<sequence length="386" mass="44284">MANGGPQGMIFTSFSYFFFITISVFLYYLGGTKTRKFILAISGIIFYAYFAREYIVLLFLESIVIYWMAKRVLWFIPGLMVSIGILCLFKYLEYATNIINLVFGKAFISPQITIPLAISFFTFEFVHYLVDSYKEKIPKHNFLEYMGFIFFFPTMVAGPIKRFQHFTSQLDKRINFNDLQAGCTRILIGIAKKVVIADTMNIWPLQLTDQATATDLWIGVVAFTIKIYADFSAYSDIAIGSARCFGIVVPENFNYPYLARNISDFWKRWHISLSRWITDYIFIPLGGSRVALPLILMNTMIAMGISGLWHGAATHFVAWGLYHGALLCIVRLYTLFVVNRFPVLTKRAFGFFSWMVTMASVMFGWMLFNMPLYDILPALKIMLGVG</sequence>
<evidence type="ECO:0000256" key="6">
    <source>
        <dbReference type="ARBA" id="ARBA00023136"/>
    </source>
</evidence>
<dbReference type="InterPro" id="IPR051085">
    <property type="entry name" value="MB_O-acyltransferase"/>
</dbReference>
<evidence type="ECO:0000313" key="9">
    <source>
        <dbReference type="EMBL" id="MFC4305698.1"/>
    </source>
</evidence>
<protein>
    <submittedName>
        <fullName evidence="9">MBOAT family protein</fullName>
    </submittedName>
</protein>
<keyword evidence="7" id="KW-0012">Acyltransferase</keyword>
<dbReference type="Proteomes" id="UP001595755">
    <property type="component" value="Unassembled WGS sequence"/>
</dbReference>
<evidence type="ECO:0000313" key="10">
    <source>
        <dbReference type="Proteomes" id="UP001595755"/>
    </source>
</evidence>
<dbReference type="InterPro" id="IPR004299">
    <property type="entry name" value="MBOAT_fam"/>
</dbReference>
<organism evidence="9 10">
    <name type="scientific">Cohnella boryungensis</name>
    <dbReference type="NCBI Taxonomy" id="768479"/>
    <lineage>
        <taxon>Bacteria</taxon>
        <taxon>Bacillati</taxon>
        <taxon>Bacillota</taxon>
        <taxon>Bacilli</taxon>
        <taxon>Bacillales</taxon>
        <taxon>Paenibacillaceae</taxon>
        <taxon>Cohnella</taxon>
    </lineage>
</organism>
<feature type="transmembrane region" description="Helical" evidence="8">
    <location>
        <begin position="6"/>
        <end position="30"/>
    </location>
</feature>
<dbReference type="InterPro" id="IPR028362">
    <property type="entry name" value="AlgI"/>
</dbReference>
<proteinExistence type="inferred from homology"/>
<keyword evidence="3 7" id="KW-1003">Cell membrane</keyword>
<keyword evidence="5 8" id="KW-1133">Transmembrane helix</keyword>
<evidence type="ECO:0000256" key="4">
    <source>
        <dbReference type="ARBA" id="ARBA00022692"/>
    </source>
</evidence>
<comment type="similarity">
    <text evidence="2 7">Belongs to the membrane-bound acyltransferase family.</text>
</comment>
<dbReference type="Pfam" id="PF03062">
    <property type="entry name" value="MBOAT"/>
    <property type="match status" value="1"/>
</dbReference>
<keyword evidence="6 7" id="KW-0472">Membrane</keyword>
<comment type="caution">
    <text evidence="9">The sequence shown here is derived from an EMBL/GenBank/DDBJ whole genome shotgun (WGS) entry which is preliminary data.</text>
</comment>
<feature type="transmembrane region" description="Helical" evidence="8">
    <location>
        <begin position="348"/>
        <end position="368"/>
    </location>
</feature>
<reference evidence="10" key="1">
    <citation type="journal article" date="2019" name="Int. J. Syst. Evol. Microbiol.">
        <title>The Global Catalogue of Microorganisms (GCM) 10K type strain sequencing project: providing services to taxonomists for standard genome sequencing and annotation.</title>
        <authorList>
            <consortium name="The Broad Institute Genomics Platform"/>
            <consortium name="The Broad Institute Genome Sequencing Center for Infectious Disease"/>
            <person name="Wu L."/>
            <person name="Ma J."/>
        </authorList>
    </citation>
    <scope>NUCLEOTIDE SEQUENCE [LARGE SCALE GENOMIC DNA]</scope>
    <source>
        <strain evidence="10">CGMCC 4.1641</strain>
    </source>
</reference>
<dbReference type="PANTHER" id="PTHR13285:SF18">
    <property type="entry name" value="PROTEIN-CYSTEINE N-PALMITOYLTRANSFERASE RASP"/>
    <property type="match status" value="1"/>
</dbReference>
<evidence type="ECO:0000256" key="5">
    <source>
        <dbReference type="ARBA" id="ARBA00022989"/>
    </source>
</evidence>
<accession>A0ABV8SDR7</accession>
<evidence type="ECO:0000256" key="2">
    <source>
        <dbReference type="ARBA" id="ARBA00010323"/>
    </source>
</evidence>
<keyword evidence="4 8" id="KW-0812">Transmembrane</keyword>
<feature type="transmembrane region" description="Helical" evidence="8">
    <location>
        <begin position="37"/>
        <end position="60"/>
    </location>
</feature>
<keyword evidence="7" id="KW-0808">Transferase</keyword>
<feature type="transmembrane region" description="Helical" evidence="8">
    <location>
        <begin position="316"/>
        <end position="336"/>
    </location>
</feature>
<dbReference type="PIRSF" id="PIRSF016636">
    <property type="entry name" value="AlgI_DltB"/>
    <property type="match status" value="1"/>
</dbReference>
<feature type="transmembrane region" description="Helical" evidence="8">
    <location>
        <begin position="72"/>
        <end position="92"/>
    </location>
</feature>
<feature type="transmembrane region" description="Helical" evidence="8">
    <location>
        <begin position="290"/>
        <end position="310"/>
    </location>
</feature>
<keyword evidence="10" id="KW-1185">Reference proteome</keyword>
<feature type="transmembrane region" description="Helical" evidence="8">
    <location>
        <begin position="112"/>
        <end position="130"/>
    </location>
</feature>
<evidence type="ECO:0000256" key="7">
    <source>
        <dbReference type="PIRNR" id="PIRNR016636"/>
    </source>
</evidence>
<comment type="subcellular location">
    <subcellularLocation>
        <location evidence="1">Cell membrane</location>
        <topology evidence="1">Multi-pass membrane protein</topology>
    </subcellularLocation>
</comment>
<evidence type="ECO:0000256" key="3">
    <source>
        <dbReference type="ARBA" id="ARBA00022475"/>
    </source>
</evidence>
<dbReference type="PIRSF" id="PIRSF500217">
    <property type="entry name" value="AlgI"/>
    <property type="match status" value="1"/>
</dbReference>
<name>A0ABV8SDR7_9BACL</name>
<dbReference type="PANTHER" id="PTHR13285">
    <property type="entry name" value="ACYLTRANSFERASE"/>
    <property type="match status" value="1"/>
</dbReference>
<feature type="transmembrane region" description="Helical" evidence="8">
    <location>
        <begin position="142"/>
        <end position="160"/>
    </location>
</feature>